<feature type="compositionally biased region" description="Low complexity" evidence="1">
    <location>
        <begin position="281"/>
        <end position="291"/>
    </location>
</feature>
<reference evidence="2" key="1">
    <citation type="submission" date="2021-05" db="EMBL/GenBank/DDBJ databases">
        <authorList>
            <person name="Arsene-Ploetze F."/>
        </authorList>
    </citation>
    <scope>NUCLEOTIDE SEQUENCE</scope>
    <source>
        <strain evidence="2">DSM 42138</strain>
    </source>
</reference>
<feature type="compositionally biased region" description="Basic and acidic residues" evidence="1">
    <location>
        <begin position="168"/>
        <end position="188"/>
    </location>
</feature>
<feature type="compositionally biased region" description="Basic and acidic residues" evidence="1">
    <location>
        <begin position="922"/>
        <end position="937"/>
    </location>
</feature>
<feature type="region of interest" description="Disordered" evidence="1">
    <location>
        <begin position="3655"/>
        <end position="3736"/>
    </location>
</feature>
<dbReference type="RefSeq" id="WP_274038185.1">
    <property type="nucleotide sequence ID" value="NZ_CAJSLV010000104.1"/>
</dbReference>
<feature type="region of interest" description="Disordered" evidence="1">
    <location>
        <begin position="922"/>
        <end position="941"/>
    </location>
</feature>
<feature type="compositionally biased region" description="Basic residues" evidence="1">
    <location>
        <begin position="149"/>
        <end position="161"/>
    </location>
</feature>
<evidence type="ECO:0000313" key="2">
    <source>
        <dbReference type="EMBL" id="CAG6398608.1"/>
    </source>
</evidence>
<dbReference type="PANTHER" id="PTHR24216">
    <property type="entry name" value="PAXILLIN-RELATED"/>
    <property type="match status" value="1"/>
</dbReference>
<dbReference type="EMBL" id="CAJSLV010000104">
    <property type="protein sequence ID" value="CAG6398608.1"/>
    <property type="molecule type" value="Genomic_DNA"/>
</dbReference>
<feature type="region of interest" description="Disordered" evidence="1">
    <location>
        <begin position="117"/>
        <end position="200"/>
    </location>
</feature>
<feature type="compositionally biased region" description="Pro residues" evidence="1">
    <location>
        <begin position="1865"/>
        <end position="1879"/>
    </location>
</feature>
<feature type="compositionally biased region" description="Basic and acidic residues" evidence="1">
    <location>
        <begin position="3716"/>
        <end position="3726"/>
    </location>
</feature>
<accession>A0A9W4GW47</accession>
<feature type="region of interest" description="Disordered" evidence="1">
    <location>
        <begin position="2977"/>
        <end position="3009"/>
    </location>
</feature>
<proteinExistence type="predicted"/>
<feature type="region of interest" description="Disordered" evidence="1">
    <location>
        <begin position="772"/>
        <end position="801"/>
    </location>
</feature>
<feature type="region of interest" description="Disordered" evidence="1">
    <location>
        <begin position="1"/>
        <end position="22"/>
    </location>
</feature>
<evidence type="ECO:0000256" key="1">
    <source>
        <dbReference type="SAM" id="MobiDB-lite"/>
    </source>
</evidence>
<comment type="caution">
    <text evidence="2">The sequence shown here is derived from an EMBL/GenBank/DDBJ whole genome shotgun (WGS) entry which is preliminary data.</text>
</comment>
<keyword evidence="3" id="KW-1185">Reference proteome</keyword>
<feature type="compositionally biased region" description="Low complexity" evidence="1">
    <location>
        <begin position="1962"/>
        <end position="1975"/>
    </location>
</feature>
<dbReference type="Proteomes" id="UP001152519">
    <property type="component" value="Unassembled WGS sequence"/>
</dbReference>
<feature type="region of interest" description="Disordered" evidence="1">
    <location>
        <begin position="247"/>
        <end position="327"/>
    </location>
</feature>
<dbReference type="PANTHER" id="PTHR24216:SF65">
    <property type="entry name" value="PAXILLIN-LIKE PROTEIN 1"/>
    <property type="match status" value="1"/>
</dbReference>
<feature type="compositionally biased region" description="Basic and acidic residues" evidence="1">
    <location>
        <begin position="269"/>
        <end position="280"/>
    </location>
</feature>
<sequence>MAPDDAHDAYDTQGQTGVSPETRRLAEEVLDEVLPEAAGRQVVVESARVEERPAAVVAASGVTDEVLPEAAGRQVGVEGQEEWLSAEGPASVALPAVSGSVEERAAIAEEVPAKDLVEASAEGPKEQVPAVGLVEEVPAADLEEPERGRRPHRTGPSRRSRAVSFDVPDSRRATHQEDTSGRPVRPEAEPAPASRPALAGLNLDAVPVGRAPAEPGGVSERVAEPLAVPEEVPAAVPVTVEVGRAQADPAAVPAEDVQAARGELDEVEQVGRDKGKDKGKAAVVPPVVLPVDSGNQSGEGRQAPPSARTADGDNASRPPGTGDPVAAAHAAENPPLVEVTPAVVEAVPAVVEAAPAVVEVTPAAVEAVPAVVEVTPAVVEAVPAVVEVTPAVVEAVPAVVEVAPVVVEAVPAVVEVAPVVAEVTSPAVGTTHPLTAAPPGTAPGTPVVDPDRIAEPPRVIGRSVPVPATGDCLLYSFAASDPLYIRDRLPGLNTRHPQAYAWLGDPDAVRAELGALAAAYSETRVLPDTGHSRVVIDAMRGQAASHLGEHAGALSPQILQQLRGALTPGFGARVAGMARADLLTHLAHHRVTTPATFEGLGLESELRTRYRNARAAELIGRGERPAAEVQAEVQAEAEILGTRELFGRLAQRGLLPPVAELTTDQLRTVLSTAYVGSTAPLDRGESVAVAEAVTNWAGNWDSPVGEMFLPLLARAFGVRADVVRAGRGEITSVGPDDATHRIEVHYNGVDHYNGSDVAGWPLPSAQDERLLSAGPQPVASGSATPAPAPAPALNLSEGTPPTVLAPLPARTSLAFPSGAHDVGAEALERIRELAGKVAKAGILANYAKIALPRFSVVGHGNGPLLAVGDRGARRASEVGGLRAKAAADTLYDELVRALQFLQANTPGEDLIAASDFDFDERSAGRDLGDGRGDGSPRDRRRQAVIGIVEAPRAAAAARLDALRRQDPRFAAGRFDPDTLARHVLHLPAGATVTAADRDALYALVDRAAAVGQARSVARLGAFHLRGHGLLSETTFTALAGASPTRNWMGIPLTGIDTATYDETVGTVTRQVTPPWVTGPAAPPPYVVVAAGGDDRGISVAGTSGPPRRVTAEDLTELLAMDDRLAALGKDVPVLLVAPGAGSMGLDLPRAVAAGTGRTVWAHSGAPALIAPAGGVLYRIGVAGDRAGGIPLGQWIPSHPGDLGTPNPDAGNAVVETIAGVRVPDRDIVSVAMAPNGVRKGRALFSDADLAMRERYFDVTTQLTDWYPADPVQHDFDGPRPMPVRGGLAYFVYVHGRPGATMVNVRHDPTPRQVTGRQFGRFLRRRPSVRDLDPAVPFVLLSCWGAAAPGLPNWIDAPGARAPFVADPLSTLSVAEEVADENGRTVFASDRVHVGFTRSNGTHGHGIVSDPLGETGEWREVRPRPSDAELADLARVAGLYDGPGPVPKQVTDTTLRLVRALRVLFGPSIEDNRHDPADPYRELLRGMGTLEIMRDRHPGLAGYGELTLDLVDRVVRGHQGIPHTPGVRPAPLGQDAIRATLIAAAALPGGSRLPALDGFAPMPSVDRARELIGRGDPDETVRDVLALAANAPVTRADRAHVLWAAVKAVESVENVPNGRALAMEVLHLPPGANPDTDQVRADLFWTAMTAAAVGRDSYHPAALAAHDLELHGALGPQTLLRSDTGAVIGRNWTGRPVQGTLVTDTFRLAAPGAAPGFRAWQSHWKTPGRPATAPDQVYLLAADGLDGHIDMPWPSWASPAGGPATRRVPPAEIAELLTQDRHLHKMDPQMSYLLPVGLSGSLDDLADRLVSRTTLGRAVLAADQPLRLVHLPADDQTVLVMTLAGHGGPQSGWVQTLPQPIRWSPRPTPAPAPTPAPVSAPAPARVTTSALASAPQPATTDRDRMTSGHEPAPASRPALSGLNRDADPVGRAPAEPGVVPAEAVVVSERVAEPLADPVAARTADPAAAYEDAQAVPQEQRSRSEAARPGMLEPGESRTVPGPPLIVLTPPTTADDEPAAGHQEPAGGIPWFARHGMLGGAEVLDVPQWTADQAATAAAEVVDRLALGADVSAAVRRAVRDNVRELLLERGAEAWQEILLHGRLLVADGRLVWLRPVLDGGSAVALPPGPDDPVRRYHVSFNATSADHVTSHAVNHTADILLSTAINVASAAASAAVIGVPQVAVSAGGVKQTGGHHTVIGGRKLFVKDTNSFTAGLRVQVFVDGEEQHPAEASRPPVVDRGLTVRFPSQLSRSTEPDPALADPAPRNVRSLPHQRFRRAGEVLHAIDVTPMLADDQRYLRRTLGLGAEKALEVVEQSQPGLNEESVLNRARWWLSSGDVSTKIRVGRSLKGLKPFRGHLRRRMVVESAQFLQVMSDADVREDRGAGYTAISGEGGESGLSLFGGFNMTGLVDPVLGSADRVKGLAPLLGVTAAFGQDWSRGLDSQGLVHAVVNTTEVQARYRVRLRVTRDWILGSHRRMDTVDSVVEAELGVLWDDGKGAADFERRVLGGVRTPYVLGALAGQVPASVVTRGGGTLKLWPAPVEAQPHVRALLAAAKVSPVRRHRRPASLDALHTPHPKEPLWLAARKGFGFHASVALPGAERVEDHFRARLEEWSAPSDGPLTRPFRGLTGRRDPARGRFSTDTKLATYVGRPALEGKFGTAMGGFKEEITYQGRRYEMGVRAHLTEHLGYRFHQAKINVRAAKGEGAVAGRGGKWEVKGGAGGGARVSLGSFLRLQASTLRLLARYGRGHKDSLESVAKGYRRTETDGDVHEHVYNVVYELTLRPLSGEGRAETWFVSRDKSLVAQISVPDQYVPAIPPSMEEVIATGRTAVLSELPAGRTLNLRNATTGLYPFFQTVPELARAAARAYARIHGLDTISADDFERMPREIVNATGPDELTVWTDHLADGLGREVELPEHDGWKTTMMLHLAAYDAQRLPGEATEAEIEQLAQLARRRTRERHTGIGLGVRVDLGPQARFGSDQGGEVEATDSHAGSGGTGEHTRPPGGRFAFLAHGQYETEWVSSHGSSDGFVENSRATYNGKKARFGAGSVFTVVMVRHKGQKVETDTSYVHSERGMHLLIPERLVEDVLPAQDEDVLTAQDEEVNAAPLRVYAGGQIPTSAMFIERLDVDVLGAIRQRLLDQGQLPRRTTADGTVMDALDPLSRALRAIFRSSALMLSGPALLDLGLWFAIKVEGIGGASWDQIVNVRFARVDAADAHRARPEVDLTLRGESTGERKDGSKFRRVLDFGVIAAGHGGTHVTDGGSHGNGGLDVAGGWSAVHSQGTDGAQKDVFIYRATTKGGSEEFQHNVALQIELGTALALPASASLVTAPGRLMNLGAGAVARIFDRRDDYDMFLETLRPWVRYDDGADRLVPGRMRVLVPSYLTAPMPEGTTAKPGPAFVRGYGQSPRWRDAVPAPAALSEELSGALHSWGVSAAAAMQRWVKVAAFDAGREGRLDLATPWEVPGIDITTKAGRDYLHDTSHTRIRPRILELLGHRHVVKVGNREVMVGFELSKAAEFAPSTDEVRHKARHYRQQDAEQKAEAEHERGWYVGVGPVGGGGSGQETFLGRLTPYERASVRGGKDTAGQAQTDESNRESTRDYRYYRFWVKLVMTPLHRPGRQLTVDVPDGLIGMLPRDDADRLVGELLARYPQPPAEPRRGRLQPRTEPSPRAHAVSSDPATTGRHRTTAEPEPAPASRPVLGGLNLDSVPVDRPRAERTPTDTVPAEPAVSAPVERVVPVEQPTGQAVPVEVAASERAPERAEQPAGQAVPVEVAASAPVERVEPAVPLARETAPADAARVEPVAATPVLPEGVRMLPITPRLTLHRFDLDGGQSGLSVAELDAAQALLEQDDPAVGEAHAAELGARVAAKITAQWAAEGLDPSQAGVELHMEAPARIAVAMVLARTVTDTLRHRVHVTVGRMAAIEMCPSGIA</sequence>
<feature type="compositionally biased region" description="Low complexity" evidence="1">
    <location>
        <begin position="190"/>
        <end position="199"/>
    </location>
</feature>
<dbReference type="NCBIfam" id="NF012197">
    <property type="entry name" value="lonely_Cys"/>
    <property type="match status" value="1"/>
</dbReference>
<evidence type="ECO:0008006" key="4">
    <source>
        <dbReference type="Google" id="ProtNLM"/>
    </source>
</evidence>
<name>A0A9W4GW47_9ACTN</name>
<protein>
    <recommendedName>
        <fullName evidence="4">Lonely Cys domain-containing protein</fullName>
    </recommendedName>
</protein>
<evidence type="ECO:0000313" key="3">
    <source>
        <dbReference type="Proteomes" id="UP001152519"/>
    </source>
</evidence>
<feature type="region of interest" description="Disordered" evidence="1">
    <location>
        <begin position="3582"/>
        <end position="3602"/>
    </location>
</feature>
<feature type="compositionally biased region" description="Basic and acidic residues" evidence="1">
    <location>
        <begin position="1"/>
        <end position="10"/>
    </location>
</feature>
<feature type="region of interest" description="Disordered" evidence="1">
    <location>
        <begin position="1962"/>
        <end position="2022"/>
    </location>
</feature>
<feature type="region of interest" description="Disordered" evidence="1">
    <location>
        <begin position="1860"/>
        <end position="1934"/>
    </location>
</feature>
<organism evidence="2 3">
    <name type="scientific">Actinacidiphila cocklensis</name>
    <dbReference type="NCBI Taxonomy" id="887465"/>
    <lineage>
        <taxon>Bacteria</taxon>
        <taxon>Bacillati</taxon>
        <taxon>Actinomycetota</taxon>
        <taxon>Actinomycetes</taxon>
        <taxon>Kitasatosporales</taxon>
        <taxon>Streptomycetaceae</taxon>
        <taxon>Actinacidiphila</taxon>
    </lineage>
</organism>
<gene>
    <name evidence="2" type="ORF">SCOCK_700021</name>
</gene>